<comment type="caution">
    <text evidence="1">The sequence shown here is derived from an EMBL/GenBank/DDBJ whole genome shotgun (WGS) entry which is preliminary data.</text>
</comment>
<dbReference type="EMBL" id="JANIIK010000047">
    <property type="protein sequence ID" value="KAJ3600197.1"/>
    <property type="molecule type" value="Genomic_DNA"/>
</dbReference>
<keyword evidence="2" id="KW-1185">Reference proteome</keyword>
<organism evidence="1 2">
    <name type="scientific">Muraenolepis orangiensis</name>
    <name type="common">Patagonian moray cod</name>
    <dbReference type="NCBI Taxonomy" id="630683"/>
    <lineage>
        <taxon>Eukaryota</taxon>
        <taxon>Metazoa</taxon>
        <taxon>Chordata</taxon>
        <taxon>Craniata</taxon>
        <taxon>Vertebrata</taxon>
        <taxon>Euteleostomi</taxon>
        <taxon>Actinopterygii</taxon>
        <taxon>Neopterygii</taxon>
        <taxon>Teleostei</taxon>
        <taxon>Neoteleostei</taxon>
        <taxon>Acanthomorphata</taxon>
        <taxon>Zeiogadaria</taxon>
        <taxon>Gadariae</taxon>
        <taxon>Gadiformes</taxon>
        <taxon>Muraenolepidoidei</taxon>
        <taxon>Muraenolepididae</taxon>
        <taxon>Muraenolepis</taxon>
    </lineage>
</organism>
<proteinExistence type="predicted"/>
<feature type="non-terminal residue" evidence="1">
    <location>
        <position position="1"/>
    </location>
</feature>
<reference evidence="1" key="1">
    <citation type="submission" date="2022-07" db="EMBL/GenBank/DDBJ databases">
        <title>Chromosome-level genome of Muraenolepis orangiensis.</title>
        <authorList>
            <person name="Kim J."/>
        </authorList>
    </citation>
    <scope>NUCLEOTIDE SEQUENCE</scope>
    <source>
        <strain evidence="1">KU_S4_2022</strain>
        <tissue evidence="1">Muscle</tissue>
    </source>
</reference>
<dbReference type="Proteomes" id="UP001148018">
    <property type="component" value="Unassembled WGS sequence"/>
</dbReference>
<evidence type="ECO:0000313" key="2">
    <source>
        <dbReference type="Proteomes" id="UP001148018"/>
    </source>
</evidence>
<protein>
    <submittedName>
        <fullName evidence="1">Uncharacterized protein</fullName>
    </submittedName>
</protein>
<gene>
    <name evidence="1" type="ORF">NHX12_031183</name>
</gene>
<sequence length="81" mass="8317">MFPAWGRSSAAFEATAAAGQVSFLWWIVVSVTATRTAVQAQAPPSIPDSRVSGVAPAASNRAGSLQCTRGDLVEFLPSPAA</sequence>
<evidence type="ECO:0000313" key="1">
    <source>
        <dbReference type="EMBL" id="KAJ3600197.1"/>
    </source>
</evidence>
<name>A0A9Q0E941_9TELE</name>
<accession>A0A9Q0E941</accession>
<dbReference type="AlphaFoldDB" id="A0A9Q0E941"/>